<dbReference type="RefSeq" id="WP_059203982.1">
    <property type="nucleotide sequence ID" value="NZ_JBEXNU010000030.1"/>
</dbReference>
<name>A0A101SIK3_9ACTN</name>
<protein>
    <submittedName>
        <fullName evidence="2">Uncharacterized protein</fullName>
    </submittedName>
</protein>
<evidence type="ECO:0000313" key="2">
    <source>
        <dbReference type="EMBL" id="KUN74448.1"/>
    </source>
</evidence>
<sequence>MNVRKRAITVVFLAATALGSLGAPAMAAPMPWETSKVPAVPAATDGQNGTVTVQCGSPCYQ</sequence>
<dbReference type="EMBL" id="LMWU01000001">
    <property type="protein sequence ID" value="KUN74448.1"/>
    <property type="molecule type" value="Genomic_DNA"/>
</dbReference>
<gene>
    <name evidence="2" type="ORF">AQJ46_02595</name>
</gene>
<evidence type="ECO:0000313" key="3">
    <source>
        <dbReference type="Proteomes" id="UP000053669"/>
    </source>
</evidence>
<organism evidence="2 3">
    <name type="scientific">Streptomyces canus</name>
    <dbReference type="NCBI Taxonomy" id="58343"/>
    <lineage>
        <taxon>Bacteria</taxon>
        <taxon>Bacillati</taxon>
        <taxon>Actinomycetota</taxon>
        <taxon>Actinomycetes</taxon>
        <taxon>Kitasatosporales</taxon>
        <taxon>Streptomycetaceae</taxon>
        <taxon>Streptomyces</taxon>
        <taxon>Streptomyces aurantiacus group</taxon>
    </lineage>
</organism>
<accession>A0A101SIK3</accession>
<proteinExistence type="predicted"/>
<evidence type="ECO:0000256" key="1">
    <source>
        <dbReference type="SAM" id="SignalP"/>
    </source>
</evidence>
<feature type="signal peptide" evidence="1">
    <location>
        <begin position="1"/>
        <end position="27"/>
    </location>
</feature>
<dbReference type="AlphaFoldDB" id="A0A101SIK3"/>
<dbReference type="Proteomes" id="UP000053669">
    <property type="component" value="Unassembled WGS sequence"/>
</dbReference>
<reference evidence="2 3" key="1">
    <citation type="submission" date="2015-10" db="EMBL/GenBank/DDBJ databases">
        <title>Draft genome sequence of Streptomyces canus DSM 40017, type strain for the species Streptomyces canus.</title>
        <authorList>
            <person name="Ruckert C."/>
            <person name="Winkler A."/>
            <person name="Kalinowski J."/>
            <person name="Kampfer P."/>
            <person name="Glaeser S."/>
        </authorList>
    </citation>
    <scope>NUCLEOTIDE SEQUENCE [LARGE SCALE GENOMIC DNA]</scope>
    <source>
        <strain evidence="2 3">DSM 40017</strain>
    </source>
</reference>
<comment type="caution">
    <text evidence="2">The sequence shown here is derived from an EMBL/GenBank/DDBJ whole genome shotgun (WGS) entry which is preliminary data.</text>
</comment>
<keyword evidence="1" id="KW-0732">Signal</keyword>
<feature type="chain" id="PRO_5007106257" evidence="1">
    <location>
        <begin position="28"/>
        <end position="61"/>
    </location>
</feature>